<sequence>MQFRTLSAVICLLLAAAVSTAPTPAPENISYGAMGKNGIPCKKGTPSEKNCIPGGGQPVNPPTRGSPITKCRNGSGKAASAAES</sequence>
<reference evidence="6 7" key="1">
    <citation type="submission" date="2024-02" db="EMBL/GenBank/DDBJ databases">
        <title>A draft genome for the cacao thread blight pathogen Marasmius crinis-equi.</title>
        <authorList>
            <person name="Cohen S.P."/>
            <person name="Baruah I.K."/>
            <person name="Amoako-Attah I."/>
            <person name="Bukari Y."/>
            <person name="Meinhardt L.W."/>
            <person name="Bailey B.A."/>
        </authorList>
    </citation>
    <scope>NUCLEOTIDE SEQUENCE [LARGE SCALE GENOMIC DNA]</scope>
    <source>
        <strain evidence="6 7">GH-76</strain>
    </source>
</reference>
<dbReference type="EMBL" id="JBAHYK010000191">
    <property type="protein sequence ID" value="KAL0576886.1"/>
    <property type="molecule type" value="Genomic_DNA"/>
</dbReference>
<feature type="chain" id="PRO_5045046023" evidence="5">
    <location>
        <begin position="21"/>
        <end position="84"/>
    </location>
</feature>
<evidence type="ECO:0000256" key="1">
    <source>
        <dbReference type="ARBA" id="ARBA00009178"/>
    </source>
</evidence>
<evidence type="ECO:0000313" key="7">
    <source>
        <dbReference type="Proteomes" id="UP001465976"/>
    </source>
</evidence>
<evidence type="ECO:0000256" key="4">
    <source>
        <dbReference type="SAM" id="MobiDB-lite"/>
    </source>
</evidence>
<comment type="similarity">
    <text evidence="1">Belongs to the plant rapid alkalinization factor (RALF) family.</text>
</comment>
<evidence type="ECO:0000256" key="2">
    <source>
        <dbReference type="ARBA" id="ARBA00022729"/>
    </source>
</evidence>
<evidence type="ECO:0000313" key="6">
    <source>
        <dbReference type="EMBL" id="KAL0576886.1"/>
    </source>
</evidence>
<proteinExistence type="inferred from homology"/>
<dbReference type="Pfam" id="PF05498">
    <property type="entry name" value="RALF"/>
    <property type="match status" value="1"/>
</dbReference>
<organism evidence="6 7">
    <name type="scientific">Marasmius crinis-equi</name>
    <dbReference type="NCBI Taxonomy" id="585013"/>
    <lineage>
        <taxon>Eukaryota</taxon>
        <taxon>Fungi</taxon>
        <taxon>Dikarya</taxon>
        <taxon>Basidiomycota</taxon>
        <taxon>Agaricomycotina</taxon>
        <taxon>Agaricomycetes</taxon>
        <taxon>Agaricomycetidae</taxon>
        <taxon>Agaricales</taxon>
        <taxon>Marasmiineae</taxon>
        <taxon>Marasmiaceae</taxon>
        <taxon>Marasmius</taxon>
    </lineage>
</organism>
<gene>
    <name evidence="6" type="ORF">V5O48_005093</name>
</gene>
<dbReference type="Proteomes" id="UP001465976">
    <property type="component" value="Unassembled WGS sequence"/>
</dbReference>
<dbReference type="InterPro" id="IPR008801">
    <property type="entry name" value="RALF"/>
</dbReference>
<comment type="caution">
    <text evidence="6">The sequence shown here is derived from an EMBL/GenBank/DDBJ whole genome shotgun (WGS) entry which is preliminary data.</text>
</comment>
<evidence type="ECO:0000256" key="3">
    <source>
        <dbReference type="ARBA" id="ARBA00023157"/>
    </source>
</evidence>
<keyword evidence="7" id="KW-1185">Reference proteome</keyword>
<feature type="signal peptide" evidence="5">
    <location>
        <begin position="1"/>
        <end position="20"/>
    </location>
</feature>
<protein>
    <submittedName>
        <fullName evidence="6">Uncharacterized protein</fullName>
    </submittedName>
</protein>
<accession>A0ABR3FNC9</accession>
<keyword evidence="2 5" id="KW-0732">Signal</keyword>
<feature type="region of interest" description="Disordered" evidence="4">
    <location>
        <begin position="45"/>
        <end position="84"/>
    </location>
</feature>
<name>A0ABR3FNC9_9AGAR</name>
<evidence type="ECO:0000256" key="5">
    <source>
        <dbReference type="SAM" id="SignalP"/>
    </source>
</evidence>
<keyword evidence="3" id="KW-1015">Disulfide bond</keyword>